<protein>
    <submittedName>
        <fullName evidence="2">Uncharacterized protein</fullName>
    </submittedName>
</protein>
<keyword evidence="3" id="KW-1185">Reference proteome</keyword>
<evidence type="ECO:0000256" key="1">
    <source>
        <dbReference type="SAM" id="MobiDB-lite"/>
    </source>
</evidence>
<dbReference type="InterPro" id="IPR053203">
    <property type="entry name" value="Cisplatin_resist-associated"/>
</dbReference>
<organism evidence="2 3">
    <name type="scientific">Knufia peltigerae</name>
    <dbReference type="NCBI Taxonomy" id="1002370"/>
    <lineage>
        <taxon>Eukaryota</taxon>
        <taxon>Fungi</taxon>
        <taxon>Dikarya</taxon>
        <taxon>Ascomycota</taxon>
        <taxon>Pezizomycotina</taxon>
        <taxon>Eurotiomycetes</taxon>
        <taxon>Chaetothyriomycetidae</taxon>
        <taxon>Chaetothyriales</taxon>
        <taxon>Trichomeriaceae</taxon>
        <taxon>Knufia</taxon>
    </lineage>
</organism>
<evidence type="ECO:0000313" key="3">
    <source>
        <dbReference type="Proteomes" id="UP001172681"/>
    </source>
</evidence>
<feature type="region of interest" description="Disordered" evidence="1">
    <location>
        <begin position="1"/>
        <end position="89"/>
    </location>
</feature>
<name>A0AA38Y790_9EURO</name>
<dbReference type="EMBL" id="JAPDRN010000023">
    <property type="protein sequence ID" value="KAJ9638057.1"/>
    <property type="molecule type" value="Genomic_DNA"/>
</dbReference>
<evidence type="ECO:0000313" key="2">
    <source>
        <dbReference type="EMBL" id="KAJ9638057.1"/>
    </source>
</evidence>
<dbReference type="Pfam" id="PF12223">
    <property type="entry name" value="DUF3602"/>
    <property type="match status" value="1"/>
</dbReference>
<feature type="compositionally biased region" description="Polar residues" evidence="1">
    <location>
        <begin position="151"/>
        <end position="160"/>
    </location>
</feature>
<dbReference type="AlphaFoldDB" id="A0AA38Y790"/>
<dbReference type="InterPro" id="IPR022024">
    <property type="entry name" value="DUF3602"/>
</dbReference>
<comment type="caution">
    <text evidence="2">The sequence shown here is derived from an EMBL/GenBank/DDBJ whole genome shotgun (WGS) entry which is preliminary data.</text>
</comment>
<feature type="region of interest" description="Disordered" evidence="1">
    <location>
        <begin position="117"/>
        <end position="163"/>
    </location>
</feature>
<gene>
    <name evidence="2" type="ORF">H2204_004648</name>
</gene>
<proteinExistence type="predicted"/>
<dbReference type="PANTHER" id="PTHR34693:SF2">
    <property type="entry name" value="DUF3602 DOMAIN-CONTAINING PROTEIN"/>
    <property type="match status" value="1"/>
</dbReference>
<dbReference type="Proteomes" id="UP001172681">
    <property type="component" value="Unassembled WGS sequence"/>
</dbReference>
<accession>A0AA38Y790</accession>
<dbReference type="PANTHER" id="PTHR34693">
    <property type="entry name" value="PROTEIN PAR32"/>
    <property type="match status" value="1"/>
</dbReference>
<reference evidence="2" key="1">
    <citation type="submission" date="2022-10" db="EMBL/GenBank/DDBJ databases">
        <title>Culturing micro-colonial fungi from biological soil crusts in the Mojave desert and describing Neophaeococcomyces mojavensis, and introducing the new genera and species Taxawa tesnikishii.</title>
        <authorList>
            <person name="Kurbessoian T."/>
            <person name="Stajich J.E."/>
        </authorList>
    </citation>
    <scope>NUCLEOTIDE SEQUENCE</scope>
    <source>
        <strain evidence="2">TK_35</strain>
    </source>
</reference>
<feature type="compositionally biased region" description="Low complexity" evidence="1">
    <location>
        <begin position="126"/>
        <end position="143"/>
    </location>
</feature>
<sequence length="225" mass="23513">MSISSSTTSSPPKRYSIVEPHPSVPSSHYLSTGRGGAGNVTRAPPSTTRGFDASGPAARLNLVHHQSSSSHPRRQFVAGRGGAGNVHPSSERAIFSFDEELERQLSQERHAAPVYHVGRGGAGNLATSNNGVSTTSSTVPTASLFSGNAGRPSTTTTGSNRGWYDGGYYDTTATAGAAGTAACRRSSDHSFTSHSSTGSESGADVFNRGIKKRWNKLMGVGYYMT</sequence>
<feature type="compositionally biased region" description="Low complexity" evidence="1">
    <location>
        <begin position="1"/>
        <end position="10"/>
    </location>
</feature>